<protein>
    <submittedName>
        <fullName evidence="2">Uncharacterized protein</fullName>
    </submittedName>
</protein>
<reference evidence="2 3" key="1">
    <citation type="journal article" date="2019" name="Sci. Rep.">
        <title>Orb-weaving spider Araneus ventricosus genome elucidates the spidroin gene catalogue.</title>
        <authorList>
            <person name="Kono N."/>
            <person name="Nakamura H."/>
            <person name="Ohtoshi R."/>
            <person name="Moran D.A.P."/>
            <person name="Shinohara A."/>
            <person name="Yoshida Y."/>
            <person name="Fujiwara M."/>
            <person name="Mori M."/>
            <person name="Tomita M."/>
            <person name="Arakawa K."/>
        </authorList>
    </citation>
    <scope>NUCLEOTIDE SEQUENCE [LARGE SCALE GENOMIC DNA]</scope>
</reference>
<name>A0A4Y2AC85_ARAVE</name>
<proteinExistence type="predicted"/>
<evidence type="ECO:0000313" key="3">
    <source>
        <dbReference type="Proteomes" id="UP000499080"/>
    </source>
</evidence>
<sequence length="104" mass="11512">MGPLSNREDIQPVVQFQQNARTSVPQHLVGRKAVEDDFSFIDDNMRPHRVVAPSGWRRRWPSGKVSSSGPEGLRLETRFTKDPPAGAVRKFEEGSASSGVVLVI</sequence>
<feature type="region of interest" description="Disordered" evidence="1">
    <location>
        <begin position="58"/>
        <end position="78"/>
    </location>
</feature>
<dbReference type="Proteomes" id="UP000499080">
    <property type="component" value="Unassembled WGS sequence"/>
</dbReference>
<gene>
    <name evidence="2" type="ORF">AVEN_41743_1</name>
</gene>
<dbReference type="EMBL" id="BGPR01000012">
    <property type="protein sequence ID" value="GBL77300.1"/>
    <property type="molecule type" value="Genomic_DNA"/>
</dbReference>
<dbReference type="AlphaFoldDB" id="A0A4Y2AC85"/>
<evidence type="ECO:0000256" key="1">
    <source>
        <dbReference type="SAM" id="MobiDB-lite"/>
    </source>
</evidence>
<accession>A0A4Y2AC85</accession>
<organism evidence="2 3">
    <name type="scientific">Araneus ventricosus</name>
    <name type="common">Orbweaver spider</name>
    <name type="synonym">Epeira ventricosa</name>
    <dbReference type="NCBI Taxonomy" id="182803"/>
    <lineage>
        <taxon>Eukaryota</taxon>
        <taxon>Metazoa</taxon>
        <taxon>Ecdysozoa</taxon>
        <taxon>Arthropoda</taxon>
        <taxon>Chelicerata</taxon>
        <taxon>Arachnida</taxon>
        <taxon>Araneae</taxon>
        <taxon>Araneomorphae</taxon>
        <taxon>Entelegynae</taxon>
        <taxon>Araneoidea</taxon>
        <taxon>Araneidae</taxon>
        <taxon>Araneus</taxon>
    </lineage>
</organism>
<comment type="caution">
    <text evidence="2">The sequence shown here is derived from an EMBL/GenBank/DDBJ whole genome shotgun (WGS) entry which is preliminary data.</text>
</comment>
<evidence type="ECO:0000313" key="2">
    <source>
        <dbReference type="EMBL" id="GBL77300.1"/>
    </source>
</evidence>
<keyword evidence="3" id="KW-1185">Reference proteome</keyword>